<evidence type="ECO:0000259" key="2">
    <source>
        <dbReference type="Pfam" id="PF01979"/>
    </source>
</evidence>
<dbReference type="InterPro" id="IPR051781">
    <property type="entry name" value="Metallo-dep_Hydrolase"/>
</dbReference>
<dbReference type="EMBL" id="RYZW01000027">
    <property type="protein sequence ID" value="TDZ61885.1"/>
    <property type="molecule type" value="Genomic_DNA"/>
</dbReference>
<feature type="region of interest" description="Disordered" evidence="1">
    <location>
        <begin position="250"/>
        <end position="284"/>
    </location>
</feature>
<dbReference type="GO" id="GO:0016810">
    <property type="term" value="F:hydrolase activity, acting on carbon-nitrogen (but not peptide) bonds"/>
    <property type="evidence" value="ECO:0007669"/>
    <property type="project" value="InterPro"/>
</dbReference>
<gene>
    <name evidence="3" type="ORF">CTRI78_v004014</name>
</gene>
<dbReference type="PANTHER" id="PTHR43135:SF3">
    <property type="entry name" value="ALPHA-D-RIBOSE 1-METHYLPHOSPHONATE 5-TRIPHOSPHATE DIPHOSPHATASE"/>
    <property type="match status" value="1"/>
</dbReference>
<protein>
    <recommendedName>
        <fullName evidence="2">Amidohydrolase-related domain-containing protein</fullName>
    </recommendedName>
</protein>
<dbReference type="STRING" id="5466.A0A4R8RI18"/>
<accession>A0A4R8RI18</accession>
<keyword evidence="4" id="KW-1185">Reference proteome</keyword>
<evidence type="ECO:0000313" key="4">
    <source>
        <dbReference type="Proteomes" id="UP000295703"/>
    </source>
</evidence>
<evidence type="ECO:0000256" key="1">
    <source>
        <dbReference type="SAM" id="MobiDB-lite"/>
    </source>
</evidence>
<dbReference type="InterPro" id="IPR011059">
    <property type="entry name" value="Metal-dep_hydrolase_composite"/>
</dbReference>
<feature type="domain" description="Amidohydrolase-related" evidence="2">
    <location>
        <begin position="73"/>
        <end position="392"/>
    </location>
</feature>
<evidence type="ECO:0000313" key="3">
    <source>
        <dbReference type="EMBL" id="TDZ61885.1"/>
    </source>
</evidence>
<dbReference type="Pfam" id="PF01979">
    <property type="entry name" value="Amidohydro_1"/>
    <property type="match status" value="1"/>
</dbReference>
<reference evidence="3 4" key="1">
    <citation type="submission" date="2018-12" db="EMBL/GenBank/DDBJ databases">
        <title>Genome sequence and assembly of Colletotrichum trifolii.</title>
        <authorList>
            <person name="Gan P."/>
            <person name="Shirasu K."/>
        </authorList>
    </citation>
    <scope>NUCLEOTIDE SEQUENCE [LARGE SCALE GENOMIC DNA]</scope>
    <source>
        <strain evidence="3 4">543-2</strain>
    </source>
</reference>
<proteinExistence type="predicted"/>
<dbReference type="Gene3D" id="1.20.58.520">
    <property type="entry name" value="Amidohydrolase"/>
    <property type="match status" value="1"/>
</dbReference>
<dbReference type="Proteomes" id="UP000295703">
    <property type="component" value="Unassembled WGS sequence"/>
</dbReference>
<organism evidence="3 4">
    <name type="scientific">Colletotrichum trifolii</name>
    <dbReference type="NCBI Taxonomy" id="5466"/>
    <lineage>
        <taxon>Eukaryota</taxon>
        <taxon>Fungi</taxon>
        <taxon>Dikarya</taxon>
        <taxon>Ascomycota</taxon>
        <taxon>Pezizomycotina</taxon>
        <taxon>Sordariomycetes</taxon>
        <taxon>Hypocreomycetidae</taxon>
        <taxon>Glomerellales</taxon>
        <taxon>Glomerellaceae</taxon>
        <taxon>Colletotrichum</taxon>
        <taxon>Colletotrichum orbiculare species complex</taxon>
    </lineage>
</organism>
<sequence>MVKILIQNVRMFDSDAILKPGNVVFTRSAGNIQNYMADDSDAETSDFVIDGRGCSLIPGLIDVYANIKGANAALGTYASQGVTTVLDMSSTTQQCQAMRVYAAGRTGLSTFLTSGTEASPARGYQPRLLDIPDGYVIRTREDAMAYVSSRSSGPDRSDFIRVPVDPDSFDDDILKTLADAAHAHGKLIIARTAGKASYERALLAGFDVFVHAPLDAPIDTALALKMAAKNVIFVPTLTMMRRRASAIGSNANNTTAISSPGPDKTTANQGPVEHSRTDFVPGGSYDNATQSVRTLHDAGVTICAGTTANPVPGSRIPFGESLHEELRLLVEAGMPVLHVLRSATCVAATAFRLSDRGIVRGGLRADLVLVEGNPLEDITATRKIRKIWIRGEEIEPSAAAAEI</sequence>
<dbReference type="InterPro" id="IPR032466">
    <property type="entry name" value="Metal_Hydrolase"/>
</dbReference>
<dbReference type="AlphaFoldDB" id="A0A4R8RI18"/>
<dbReference type="Gene3D" id="3.30.110.90">
    <property type="entry name" value="Amidohydrolase"/>
    <property type="match status" value="1"/>
</dbReference>
<comment type="caution">
    <text evidence="3">The sequence shown here is derived from an EMBL/GenBank/DDBJ whole genome shotgun (WGS) entry which is preliminary data.</text>
</comment>
<dbReference type="PANTHER" id="PTHR43135">
    <property type="entry name" value="ALPHA-D-RIBOSE 1-METHYLPHOSPHONATE 5-TRIPHOSPHATE DIPHOSPHATASE"/>
    <property type="match status" value="1"/>
</dbReference>
<name>A0A4R8RI18_COLTR</name>
<dbReference type="SUPFAM" id="SSF51556">
    <property type="entry name" value="Metallo-dependent hydrolases"/>
    <property type="match status" value="1"/>
</dbReference>
<dbReference type="Gene3D" id="2.30.40.10">
    <property type="entry name" value="Urease, subunit C, domain 1"/>
    <property type="match status" value="1"/>
</dbReference>
<dbReference type="InterPro" id="IPR006680">
    <property type="entry name" value="Amidohydro-rel"/>
</dbReference>
<dbReference type="SUPFAM" id="SSF51338">
    <property type="entry name" value="Composite domain of metallo-dependent hydrolases"/>
    <property type="match status" value="1"/>
</dbReference>
<dbReference type="Gene3D" id="3.40.50.10910">
    <property type="entry name" value="Amidohydrolase"/>
    <property type="match status" value="1"/>
</dbReference>